<dbReference type="InterPro" id="IPR006837">
    <property type="entry name" value="Divergent_DAC"/>
</dbReference>
<evidence type="ECO:0008006" key="5">
    <source>
        <dbReference type="Google" id="ProtNLM"/>
    </source>
</evidence>
<evidence type="ECO:0000313" key="3">
    <source>
        <dbReference type="EMBL" id="BAM33484.1"/>
    </source>
</evidence>
<dbReference type="GO" id="GO:0005975">
    <property type="term" value="P:carbohydrate metabolic process"/>
    <property type="evidence" value="ECO:0007669"/>
    <property type="project" value="InterPro"/>
</dbReference>
<feature type="chain" id="PRO_5042531989" description="Divergent polysaccharide deacetylase family protein" evidence="2">
    <location>
        <begin position="24"/>
        <end position="360"/>
    </location>
</feature>
<dbReference type="EMBL" id="AP012492">
    <property type="protein sequence ID" value="BAM33484.1"/>
    <property type="molecule type" value="Genomic_DNA"/>
</dbReference>
<dbReference type="RefSeq" id="WP_015453883.1">
    <property type="nucleotide sequence ID" value="NC_020555.1"/>
</dbReference>
<dbReference type="PANTHER" id="PTHR30105">
    <property type="entry name" value="UNCHARACTERIZED YIBQ-RELATED"/>
    <property type="match status" value="1"/>
</dbReference>
<keyword evidence="2" id="KW-0732">Signal</keyword>
<dbReference type="CDD" id="cd10936">
    <property type="entry name" value="CE4_DAC2"/>
    <property type="match status" value="1"/>
</dbReference>
<gene>
    <name evidence="3" type="ORF">HCBAA847_2269</name>
</gene>
<dbReference type="Pfam" id="PF04748">
    <property type="entry name" value="Polysacc_deac_2"/>
    <property type="match status" value="1"/>
</dbReference>
<dbReference type="KEGG" id="hcb:HCBAA847_2269"/>
<reference evidence="3 4" key="1">
    <citation type="journal article" date="2012" name="J. Bacteriol.">
        <title>Complete Genome Sequence of Helicobacter cinaedi Type Strain ATCC BAA-847.</title>
        <authorList>
            <person name="Miyoshi-Akiyama T."/>
            <person name="Takeshita N."/>
            <person name="Ohmagari N."/>
            <person name="Kirikae T."/>
        </authorList>
    </citation>
    <scope>NUCLEOTIDE SEQUENCE [LARGE SCALE GENOMIC DNA]</scope>
    <source>
        <strain evidence="3 4">ATCC BAA-847</strain>
    </source>
</reference>
<dbReference type="SUPFAM" id="SSF88713">
    <property type="entry name" value="Glycoside hydrolase/deacetylase"/>
    <property type="match status" value="1"/>
</dbReference>
<organism evidence="3 4">
    <name type="scientific">Helicobacter cinaedi CCUG 18818 = ATCC BAA-847</name>
    <dbReference type="NCBI Taxonomy" id="537971"/>
    <lineage>
        <taxon>Bacteria</taxon>
        <taxon>Pseudomonadati</taxon>
        <taxon>Campylobacterota</taxon>
        <taxon>Epsilonproteobacteria</taxon>
        <taxon>Campylobacterales</taxon>
        <taxon>Helicobacteraceae</taxon>
        <taxon>Helicobacter</taxon>
    </lineage>
</organism>
<name>A0AAI8MQA6_9HELI</name>
<evidence type="ECO:0000256" key="1">
    <source>
        <dbReference type="SAM" id="MobiDB-lite"/>
    </source>
</evidence>
<proteinExistence type="predicted"/>
<feature type="signal peptide" evidence="2">
    <location>
        <begin position="1"/>
        <end position="23"/>
    </location>
</feature>
<feature type="region of interest" description="Disordered" evidence="1">
    <location>
        <begin position="69"/>
        <end position="120"/>
    </location>
</feature>
<dbReference type="Proteomes" id="UP000006036">
    <property type="component" value="Chromosome 1"/>
</dbReference>
<sequence>MRFCLFVLCGVFTLFTPATLCRADSISNLAESKSDSKVIAHPLIRGFSQIFHRLHSDNFIELDEMKHNKPTRENNTESADSNDFNQNDTQSPTQGSTIDNKTTSQNPQNPQNLNTQNSQNLPLASKPKVLLIMDDLSKLSQIKALESLPLNITPSIFPKTRHNGITPNLAKRVIQNGKIFMIHLPLEAQNFMQKELEPLKVGIDKQSLKEQILQIKQDFPQLVYLNNHTGSKFTQSKTDMKNLLEVFDELDLKFIDSVTIPNPASEILAKEQKRLIMQRDIFLDNQTNIAYTKKQLQSLIQKAKKKGYAIAICHPHPSTFKALAQMQKELNANLELVSPSELENFLRENNTLSYVRSPFF</sequence>
<evidence type="ECO:0000256" key="2">
    <source>
        <dbReference type="SAM" id="SignalP"/>
    </source>
</evidence>
<feature type="compositionally biased region" description="Low complexity" evidence="1">
    <location>
        <begin position="102"/>
        <end position="120"/>
    </location>
</feature>
<protein>
    <recommendedName>
        <fullName evidence="5">Divergent polysaccharide deacetylase family protein</fullName>
    </recommendedName>
</protein>
<evidence type="ECO:0000313" key="4">
    <source>
        <dbReference type="Proteomes" id="UP000006036"/>
    </source>
</evidence>
<dbReference type="AlphaFoldDB" id="A0AAI8MQA6"/>
<dbReference type="InterPro" id="IPR011330">
    <property type="entry name" value="Glyco_hydro/deAcase_b/a-brl"/>
</dbReference>
<accession>A0AAI8MQA6</accession>
<feature type="compositionally biased region" description="Polar residues" evidence="1">
    <location>
        <begin position="76"/>
        <end position="101"/>
    </location>
</feature>
<dbReference type="PANTHER" id="PTHR30105:SF2">
    <property type="entry name" value="DIVERGENT POLYSACCHARIDE DEACETYLASE SUPERFAMILY"/>
    <property type="match status" value="1"/>
</dbReference>
<dbReference type="Gene3D" id="3.20.20.370">
    <property type="entry name" value="Glycoside hydrolase/deacetylase"/>
    <property type="match status" value="1"/>
</dbReference>